<keyword evidence="4" id="KW-1185">Reference proteome</keyword>
<evidence type="ECO:0000259" key="2">
    <source>
        <dbReference type="Pfam" id="PF07859"/>
    </source>
</evidence>
<gene>
    <name evidence="3" type="ORF">ACFFQ6_07150</name>
</gene>
<feature type="domain" description="Alpha/beta hydrolase fold-3" evidence="2">
    <location>
        <begin position="85"/>
        <end position="280"/>
    </location>
</feature>
<dbReference type="InterPro" id="IPR029058">
    <property type="entry name" value="AB_hydrolase_fold"/>
</dbReference>
<sequence length="307" mass="32548">MKLALTELVERLPGDELAITRAFYESRTAGTGPSSLQELLAVRASRVVDPAPPTRAVEHILDVDGRAISVRVVTPNDGVVNGVYLYLPGGGFYMSSAASADARSTRLADEVGVAVVTVDYRLAPEFPWPAAPDDCEAVALWLLDVAAERFGTTKLAVGGMSAGATLVMTTLLRLRDRGLAMSFSGAVLEAGTYDVSAQTPAGRTIGDEYFIEAYVGHVGDRTVPDISPTFGDLSSLPPTLVVIGSDDVVLAENLAMVARLSAAGNDVDLRLYPDVPHGFTNHPTPVARRAALDIGAWLRRRLDDESA</sequence>
<dbReference type="PANTHER" id="PTHR48081:SF8">
    <property type="entry name" value="ALPHA_BETA HYDROLASE FOLD-3 DOMAIN-CONTAINING PROTEIN-RELATED"/>
    <property type="match status" value="1"/>
</dbReference>
<dbReference type="PANTHER" id="PTHR48081">
    <property type="entry name" value="AB HYDROLASE SUPERFAMILY PROTEIN C4A8.06C"/>
    <property type="match status" value="1"/>
</dbReference>
<protein>
    <submittedName>
        <fullName evidence="3">Alpha/beta hydrolase</fullName>
    </submittedName>
</protein>
<keyword evidence="1 3" id="KW-0378">Hydrolase</keyword>
<dbReference type="SUPFAM" id="SSF53474">
    <property type="entry name" value="alpha/beta-Hydrolases"/>
    <property type="match status" value="1"/>
</dbReference>
<dbReference type="InterPro" id="IPR013094">
    <property type="entry name" value="AB_hydrolase_3"/>
</dbReference>
<organism evidence="3 4">
    <name type="scientific">Rhodococcus baikonurensis</name>
    <dbReference type="NCBI Taxonomy" id="172041"/>
    <lineage>
        <taxon>Bacteria</taxon>
        <taxon>Bacillati</taxon>
        <taxon>Actinomycetota</taxon>
        <taxon>Actinomycetes</taxon>
        <taxon>Mycobacteriales</taxon>
        <taxon>Nocardiaceae</taxon>
        <taxon>Rhodococcus</taxon>
        <taxon>Rhodococcus erythropolis group</taxon>
    </lineage>
</organism>
<name>A0ABV5XAK2_9NOCA</name>
<dbReference type="RefSeq" id="WP_283376298.1">
    <property type="nucleotide sequence ID" value="NZ_JBHMAS010000004.1"/>
</dbReference>
<dbReference type="Proteomes" id="UP001589587">
    <property type="component" value="Unassembled WGS sequence"/>
</dbReference>
<reference evidence="3 4" key="1">
    <citation type="submission" date="2024-09" db="EMBL/GenBank/DDBJ databases">
        <authorList>
            <person name="Sun Q."/>
            <person name="Mori K."/>
        </authorList>
    </citation>
    <scope>NUCLEOTIDE SEQUENCE [LARGE SCALE GENOMIC DNA]</scope>
    <source>
        <strain evidence="3 4">JCM 11411</strain>
    </source>
</reference>
<dbReference type="GO" id="GO:0016787">
    <property type="term" value="F:hydrolase activity"/>
    <property type="evidence" value="ECO:0007669"/>
    <property type="project" value="UniProtKB-KW"/>
</dbReference>
<comment type="caution">
    <text evidence="3">The sequence shown here is derived from an EMBL/GenBank/DDBJ whole genome shotgun (WGS) entry which is preliminary data.</text>
</comment>
<evidence type="ECO:0000313" key="3">
    <source>
        <dbReference type="EMBL" id="MFB9779451.1"/>
    </source>
</evidence>
<dbReference type="EMBL" id="JBHMAS010000004">
    <property type="protein sequence ID" value="MFB9779451.1"/>
    <property type="molecule type" value="Genomic_DNA"/>
</dbReference>
<evidence type="ECO:0000256" key="1">
    <source>
        <dbReference type="ARBA" id="ARBA00022801"/>
    </source>
</evidence>
<accession>A0ABV5XAK2</accession>
<evidence type="ECO:0000313" key="4">
    <source>
        <dbReference type="Proteomes" id="UP001589587"/>
    </source>
</evidence>
<dbReference type="Pfam" id="PF07859">
    <property type="entry name" value="Abhydrolase_3"/>
    <property type="match status" value="1"/>
</dbReference>
<dbReference type="Gene3D" id="3.40.50.1820">
    <property type="entry name" value="alpha/beta hydrolase"/>
    <property type="match status" value="1"/>
</dbReference>
<proteinExistence type="predicted"/>
<dbReference type="InterPro" id="IPR050300">
    <property type="entry name" value="GDXG_lipolytic_enzyme"/>
</dbReference>